<evidence type="ECO:0000313" key="2">
    <source>
        <dbReference type="Proteomes" id="UP000827872"/>
    </source>
</evidence>
<proteinExistence type="predicted"/>
<organism evidence="1 2">
    <name type="scientific">Sphaerodactylus townsendi</name>
    <dbReference type="NCBI Taxonomy" id="933632"/>
    <lineage>
        <taxon>Eukaryota</taxon>
        <taxon>Metazoa</taxon>
        <taxon>Chordata</taxon>
        <taxon>Craniata</taxon>
        <taxon>Vertebrata</taxon>
        <taxon>Euteleostomi</taxon>
        <taxon>Lepidosauria</taxon>
        <taxon>Squamata</taxon>
        <taxon>Bifurcata</taxon>
        <taxon>Gekkota</taxon>
        <taxon>Sphaerodactylidae</taxon>
        <taxon>Sphaerodactylus</taxon>
    </lineage>
</organism>
<name>A0ACB8FC25_9SAUR</name>
<sequence length="121" mass="14094">MLPLQLPRAREKLQLAGQQKENIRSAHEAEPEREKLQLEQDTEQGEKKTGRTREAQRGRFALERGKMQVPLRSSQRVVTLEAAGTPWKPDCSFQNRLRRPRLIRRQLGVESPPWSSRWKTG</sequence>
<reference evidence="1" key="1">
    <citation type="submission" date="2021-08" db="EMBL/GenBank/DDBJ databases">
        <title>The first chromosome-level gecko genome reveals the dynamic sex chromosomes of Neotropical dwarf geckos (Sphaerodactylidae: Sphaerodactylus).</title>
        <authorList>
            <person name="Pinto B.J."/>
            <person name="Keating S.E."/>
            <person name="Gamble T."/>
        </authorList>
    </citation>
    <scope>NUCLEOTIDE SEQUENCE</scope>
    <source>
        <strain evidence="1">TG3544</strain>
    </source>
</reference>
<protein>
    <submittedName>
        <fullName evidence="1">Uncharacterized protein</fullName>
    </submittedName>
</protein>
<evidence type="ECO:0000313" key="1">
    <source>
        <dbReference type="EMBL" id="KAH8002726.1"/>
    </source>
</evidence>
<keyword evidence="2" id="KW-1185">Reference proteome</keyword>
<dbReference type="EMBL" id="CM037621">
    <property type="protein sequence ID" value="KAH8002726.1"/>
    <property type="molecule type" value="Genomic_DNA"/>
</dbReference>
<gene>
    <name evidence="1" type="ORF">K3G42_027455</name>
</gene>
<accession>A0ACB8FC25</accession>
<dbReference type="Proteomes" id="UP000827872">
    <property type="component" value="Linkage Group LG08"/>
</dbReference>
<comment type="caution">
    <text evidence="1">The sequence shown here is derived from an EMBL/GenBank/DDBJ whole genome shotgun (WGS) entry which is preliminary data.</text>
</comment>